<accession>A0A0F9MLK6</accession>
<gene>
    <name evidence="1" type="ORF">LCGC14_1140100</name>
</gene>
<sequence>MKLLEHNTSPNVQEPIRQFLINYEVMSDSFWERYERSNTFEEVLECYYQFSKNQCTIVETLLENLKFTLDKDNTRSELAMMLKDAFTF</sequence>
<dbReference type="EMBL" id="LAZR01005402">
    <property type="protein sequence ID" value="KKN00217.1"/>
    <property type="molecule type" value="Genomic_DNA"/>
</dbReference>
<name>A0A0F9MLK6_9ZZZZ</name>
<evidence type="ECO:0000313" key="1">
    <source>
        <dbReference type="EMBL" id="KKN00217.1"/>
    </source>
</evidence>
<comment type="caution">
    <text evidence="1">The sequence shown here is derived from an EMBL/GenBank/DDBJ whole genome shotgun (WGS) entry which is preliminary data.</text>
</comment>
<protein>
    <submittedName>
        <fullName evidence="1">Uncharacterized protein</fullName>
    </submittedName>
</protein>
<proteinExistence type="predicted"/>
<reference evidence="1" key="1">
    <citation type="journal article" date="2015" name="Nature">
        <title>Complex archaea that bridge the gap between prokaryotes and eukaryotes.</title>
        <authorList>
            <person name="Spang A."/>
            <person name="Saw J.H."/>
            <person name="Jorgensen S.L."/>
            <person name="Zaremba-Niedzwiedzka K."/>
            <person name="Martijn J."/>
            <person name="Lind A.E."/>
            <person name="van Eijk R."/>
            <person name="Schleper C."/>
            <person name="Guy L."/>
            <person name="Ettema T.J."/>
        </authorList>
    </citation>
    <scope>NUCLEOTIDE SEQUENCE</scope>
</reference>
<dbReference type="AlphaFoldDB" id="A0A0F9MLK6"/>
<organism evidence="1">
    <name type="scientific">marine sediment metagenome</name>
    <dbReference type="NCBI Taxonomy" id="412755"/>
    <lineage>
        <taxon>unclassified sequences</taxon>
        <taxon>metagenomes</taxon>
        <taxon>ecological metagenomes</taxon>
    </lineage>
</organism>